<comment type="caution">
    <text evidence="2">The sequence shown here is derived from an EMBL/GenBank/DDBJ whole genome shotgun (WGS) entry which is preliminary data.</text>
</comment>
<keyword evidence="1" id="KW-1133">Transmembrane helix</keyword>
<keyword evidence="1" id="KW-0812">Transmembrane</keyword>
<evidence type="ECO:0000313" key="2">
    <source>
        <dbReference type="EMBL" id="CAL2105948.1"/>
    </source>
</evidence>
<proteinExistence type="predicted"/>
<sequence length="81" mass="9362">MDIMADIKNNIGTILGAKELALNKSILYIEALFLTCCHKLTKKVSPPAMRAANKRYIDCILCIIFNNWMAKIMFLFFKKKY</sequence>
<keyword evidence="3" id="KW-1185">Reference proteome</keyword>
<accession>A0ABP1F6A0</accession>
<reference evidence="2 3" key="1">
    <citation type="submission" date="2024-05" db="EMBL/GenBank/DDBJ databases">
        <authorList>
            <person name="Duchaud E."/>
        </authorList>
    </citation>
    <scope>NUCLEOTIDE SEQUENCE [LARGE SCALE GENOMIC DNA]</scope>
    <source>
        <strain evidence="2">Ena-SAMPLE-TAB-13-05-2024-13:56:06:370-140305</strain>
    </source>
</reference>
<organism evidence="2 3">
    <name type="scientific">Tenacibaculum vairaonense</name>
    <dbReference type="NCBI Taxonomy" id="3137860"/>
    <lineage>
        <taxon>Bacteria</taxon>
        <taxon>Pseudomonadati</taxon>
        <taxon>Bacteroidota</taxon>
        <taxon>Flavobacteriia</taxon>
        <taxon>Flavobacteriales</taxon>
        <taxon>Flavobacteriaceae</taxon>
        <taxon>Tenacibaculum</taxon>
    </lineage>
</organism>
<keyword evidence="1" id="KW-0472">Membrane</keyword>
<dbReference type="EMBL" id="CAXJRC010000011">
    <property type="protein sequence ID" value="CAL2105948.1"/>
    <property type="molecule type" value="Genomic_DNA"/>
</dbReference>
<feature type="transmembrane region" description="Helical" evidence="1">
    <location>
        <begin position="56"/>
        <end position="77"/>
    </location>
</feature>
<name>A0ABP1F6A0_9FLAO</name>
<dbReference type="Proteomes" id="UP001497602">
    <property type="component" value="Unassembled WGS sequence"/>
</dbReference>
<evidence type="ECO:0000313" key="3">
    <source>
        <dbReference type="Proteomes" id="UP001497602"/>
    </source>
</evidence>
<protein>
    <submittedName>
        <fullName evidence="2">Uncharacterized protein</fullName>
    </submittedName>
</protein>
<evidence type="ECO:0000256" key="1">
    <source>
        <dbReference type="SAM" id="Phobius"/>
    </source>
</evidence>
<gene>
    <name evidence="2" type="ORF">T190115A13A_10104</name>
</gene>